<protein>
    <recommendedName>
        <fullName evidence="4">DUF177 domain-containing protein</fullName>
    </recommendedName>
</protein>
<proteinExistence type="predicted"/>
<dbReference type="InterPro" id="IPR003772">
    <property type="entry name" value="YceD"/>
</dbReference>
<dbReference type="Pfam" id="PF02620">
    <property type="entry name" value="YceD"/>
    <property type="match status" value="1"/>
</dbReference>
<dbReference type="Proteomes" id="UP000575397">
    <property type="component" value="Unassembled WGS sequence"/>
</dbReference>
<sequence length="211" mass="23395">MTKHPDSPSGETACPARPVRRDKTGSPYRLDLHALPGNPGSRLEFDWRFPLSPEWINSVVRLEGTEIPCRVELTAVSEGILAHITGEVGTVAQCSRCLDPVHEVLSLDETQMFFFPESLDSAREQAGEDSVDILEVSDDNQIDLEPLLRDNLVLALPNLPLCDENCRGLCPDCGERLDMLPADHHHENIDPRWAALGDLAKSLRENPEGEN</sequence>
<gene>
    <name evidence="2" type="ORF">HHJ77_02820</name>
</gene>
<organism evidence="2 3">
    <name type="scientific">Mobiluncus mulieris</name>
    <dbReference type="NCBI Taxonomy" id="2052"/>
    <lineage>
        <taxon>Bacteria</taxon>
        <taxon>Bacillati</taxon>
        <taxon>Actinomycetota</taxon>
        <taxon>Actinomycetes</taxon>
        <taxon>Actinomycetales</taxon>
        <taxon>Actinomycetaceae</taxon>
        <taxon>Mobiluncus</taxon>
    </lineage>
</organism>
<reference evidence="2 3" key="1">
    <citation type="submission" date="2020-04" db="EMBL/GenBank/DDBJ databases">
        <title>Antimicrobial susceptibility and clonality of vaginal-derived multi-drug resistant Mobiluncus isolates in China.</title>
        <authorList>
            <person name="Zhang X."/>
        </authorList>
    </citation>
    <scope>NUCLEOTIDE SEQUENCE [LARGE SCALE GENOMIC DNA]</scope>
    <source>
        <strain evidence="2 3">12</strain>
    </source>
</reference>
<evidence type="ECO:0008006" key="4">
    <source>
        <dbReference type="Google" id="ProtNLM"/>
    </source>
</evidence>
<accession>A0A7Y0YHF4</accession>
<evidence type="ECO:0000313" key="2">
    <source>
        <dbReference type="EMBL" id="NMX02893.1"/>
    </source>
</evidence>
<dbReference type="PANTHER" id="PTHR34374">
    <property type="entry name" value="LARGE RIBOSOMAL RNA SUBUNIT ACCUMULATION PROTEIN YCED HOMOLOG 1, CHLOROPLASTIC"/>
    <property type="match status" value="1"/>
</dbReference>
<feature type="region of interest" description="Disordered" evidence="1">
    <location>
        <begin position="1"/>
        <end position="31"/>
    </location>
</feature>
<name>A0A7Y0YHF4_9ACTO</name>
<evidence type="ECO:0000313" key="3">
    <source>
        <dbReference type="Proteomes" id="UP000575397"/>
    </source>
</evidence>
<dbReference type="EMBL" id="JABCUS010000004">
    <property type="protein sequence ID" value="NMX02893.1"/>
    <property type="molecule type" value="Genomic_DNA"/>
</dbReference>
<evidence type="ECO:0000256" key="1">
    <source>
        <dbReference type="SAM" id="MobiDB-lite"/>
    </source>
</evidence>
<dbReference type="AlphaFoldDB" id="A0A7Y0YHF4"/>
<dbReference type="PANTHER" id="PTHR34374:SF1">
    <property type="entry name" value="LARGE RIBOSOMAL RNA SUBUNIT ACCUMULATION PROTEIN YCED HOMOLOG 1, CHLOROPLASTIC"/>
    <property type="match status" value="1"/>
</dbReference>
<comment type="caution">
    <text evidence="2">The sequence shown here is derived from an EMBL/GenBank/DDBJ whole genome shotgun (WGS) entry which is preliminary data.</text>
</comment>
<dbReference type="RefSeq" id="WP_169762301.1">
    <property type="nucleotide sequence ID" value="NZ_JABCUS010000004.1"/>
</dbReference>